<evidence type="ECO:0000313" key="3">
    <source>
        <dbReference type="EMBL" id="TKK79189.1"/>
    </source>
</evidence>
<dbReference type="InterPro" id="IPR050639">
    <property type="entry name" value="SSR_resolvase"/>
</dbReference>
<dbReference type="PANTHER" id="PTHR30461">
    <property type="entry name" value="DNA-INVERTASE FROM LAMBDOID PROPHAGE"/>
    <property type="match status" value="1"/>
</dbReference>
<evidence type="ECO:0000313" key="4">
    <source>
        <dbReference type="EMBL" id="TKK83259.1"/>
    </source>
</evidence>
<dbReference type="EMBL" id="SZPZ01000001">
    <property type="protein sequence ID" value="TKK83259.1"/>
    <property type="molecule type" value="Genomic_DNA"/>
</dbReference>
<sequence>MRDSHVSSSKLRAAIYVRISKDRELGKAGEGLGVQRQQQDCQELADRMGWQVVEVFRDNDRSASNGKLREDYQRLLDWIREGQIDVVVVWHTDRLHRSTTELEEYAKVCNAMNVPTHTVKSGHIDLKTPTGRMVAGILGLTARFEVEHKAERLAAKYRQMAIDGKSRRVSARPFGFERDGITIKPDEAAELLKATRAVNAGEGLKAICRDLNSRGIKTTMDKEWSYTSLRKMLLRPRNIGQSVYRGQVVGEAEWDAVVPIGEFLTCQRILTDPSRRTTPGSGRKHLLTNIAKCGKCGKGLLPGMRPNRDGTPFRMYRCCVYRDIEELEHLVSRAVVLILTKHDARKLLTPAQPASKDLEQERSAIEAQMNEAADAFTAKLITMAQLTRITSDLQDRMEKIDAGLIDRDRARIFDGLISVPDVMKAWKSLSLARKRTVVNTLFTITVQPVGRGKVATAEHTTIRLKNEVAHVLDMSDLSTMIGAFPDESQMAEVVRAFS</sequence>
<comment type="caution">
    <text evidence="4">The sequence shown here is derived from an EMBL/GenBank/DDBJ whole genome shotgun (WGS) entry which is preliminary data.</text>
</comment>
<dbReference type="SMART" id="SM00857">
    <property type="entry name" value="Resolvase"/>
    <property type="match status" value="1"/>
</dbReference>
<dbReference type="OrthoDB" id="4500247at2"/>
<dbReference type="PROSITE" id="PS51736">
    <property type="entry name" value="RECOMBINASES_3"/>
    <property type="match status" value="1"/>
</dbReference>
<dbReference type="CDD" id="cd00338">
    <property type="entry name" value="Ser_Recombinase"/>
    <property type="match status" value="1"/>
</dbReference>
<dbReference type="PANTHER" id="PTHR30461:SF23">
    <property type="entry name" value="DNA RECOMBINASE-RELATED"/>
    <property type="match status" value="1"/>
</dbReference>
<dbReference type="SUPFAM" id="SSF53041">
    <property type="entry name" value="Resolvase-like"/>
    <property type="match status" value="1"/>
</dbReference>
<dbReference type="Pfam" id="PF00239">
    <property type="entry name" value="Resolvase"/>
    <property type="match status" value="1"/>
</dbReference>
<dbReference type="Gene3D" id="3.40.50.1390">
    <property type="entry name" value="Resolvase, N-terminal catalytic domain"/>
    <property type="match status" value="1"/>
</dbReference>
<dbReference type="GO" id="GO:0003677">
    <property type="term" value="F:DNA binding"/>
    <property type="evidence" value="ECO:0007669"/>
    <property type="project" value="InterPro"/>
</dbReference>
<proteinExistence type="predicted"/>
<dbReference type="RefSeq" id="WP_137253944.1">
    <property type="nucleotide sequence ID" value="NZ_JBHSPQ010000001.1"/>
</dbReference>
<dbReference type="InterPro" id="IPR038109">
    <property type="entry name" value="DNA_bind_recomb_sf"/>
</dbReference>
<dbReference type="InterPro" id="IPR006119">
    <property type="entry name" value="Resolv_N"/>
</dbReference>
<organism evidence="4 5">
    <name type="scientific">Kribbella jiaozuonensis</name>
    <dbReference type="NCBI Taxonomy" id="2575441"/>
    <lineage>
        <taxon>Bacteria</taxon>
        <taxon>Bacillati</taxon>
        <taxon>Actinomycetota</taxon>
        <taxon>Actinomycetes</taxon>
        <taxon>Propionibacteriales</taxon>
        <taxon>Kribbellaceae</taxon>
        <taxon>Kribbella</taxon>
    </lineage>
</organism>
<keyword evidence="5" id="KW-1185">Reference proteome</keyword>
<evidence type="ECO:0000313" key="5">
    <source>
        <dbReference type="Proteomes" id="UP000305836"/>
    </source>
</evidence>
<evidence type="ECO:0000259" key="1">
    <source>
        <dbReference type="PROSITE" id="PS51736"/>
    </source>
</evidence>
<feature type="domain" description="Resolvase/invertase-type recombinase catalytic" evidence="1">
    <location>
        <begin position="12"/>
        <end position="164"/>
    </location>
</feature>
<dbReference type="Proteomes" id="UP000305836">
    <property type="component" value="Unassembled WGS sequence"/>
</dbReference>
<dbReference type="Pfam" id="PF07508">
    <property type="entry name" value="Recombinase"/>
    <property type="match status" value="1"/>
</dbReference>
<accession>A0A4U3M542</accession>
<dbReference type="GO" id="GO:0000150">
    <property type="term" value="F:DNA strand exchange activity"/>
    <property type="evidence" value="ECO:0007669"/>
    <property type="project" value="InterPro"/>
</dbReference>
<dbReference type="InterPro" id="IPR036162">
    <property type="entry name" value="Resolvase-like_N_sf"/>
</dbReference>
<dbReference type="InterPro" id="IPR011109">
    <property type="entry name" value="DNA_bind_recombinase_dom"/>
</dbReference>
<dbReference type="EMBL" id="SZPZ01000002">
    <property type="protein sequence ID" value="TKK79189.1"/>
    <property type="molecule type" value="Genomic_DNA"/>
</dbReference>
<feature type="domain" description="Recombinase" evidence="2">
    <location>
        <begin position="173"/>
        <end position="276"/>
    </location>
</feature>
<dbReference type="PROSITE" id="PS51737">
    <property type="entry name" value="RECOMBINASE_DNA_BIND"/>
    <property type="match status" value="1"/>
</dbReference>
<gene>
    <name evidence="4" type="ORF">FDA38_11180</name>
    <name evidence="3" type="ORF">FDA38_12225</name>
</gene>
<evidence type="ECO:0000259" key="2">
    <source>
        <dbReference type="PROSITE" id="PS51737"/>
    </source>
</evidence>
<protein>
    <submittedName>
        <fullName evidence="4">Recombinase family protein</fullName>
    </submittedName>
</protein>
<dbReference type="Gene3D" id="3.90.1750.20">
    <property type="entry name" value="Putative Large Serine Recombinase, Chain B, Domain 2"/>
    <property type="match status" value="1"/>
</dbReference>
<reference evidence="4 5" key="1">
    <citation type="submission" date="2019-04" db="EMBL/GenBank/DDBJ databases">
        <title>Kribbella sp. NEAU-THZ 27 nov., a novel actinomycete isolated from soil.</title>
        <authorList>
            <person name="Duan L."/>
        </authorList>
    </citation>
    <scope>NUCLEOTIDE SEQUENCE [LARGE SCALE GENOMIC DNA]</scope>
    <source>
        <strain evidence="4">NEAU-THZ 27</strain>
        <strain evidence="5">NEAU-THZ27</strain>
    </source>
</reference>
<name>A0A4U3M542_9ACTN</name>
<dbReference type="AlphaFoldDB" id="A0A4U3M542"/>